<accession>A0A9Q0JSZ2</accession>
<dbReference type="AlphaFoldDB" id="A0A9Q0JSZ2"/>
<name>A0A9Q0JSZ2_9MAGN</name>
<protein>
    <submittedName>
        <fullName evidence="1">Uncharacterized protein</fullName>
    </submittedName>
</protein>
<comment type="caution">
    <text evidence="1">The sequence shown here is derived from an EMBL/GenBank/DDBJ whole genome shotgun (WGS) entry which is preliminary data.</text>
</comment>
<reference evidence="1" key="1">
    <citation type="journal article" date="2023" name="Plant J.">
        <title>The genome of the king protea, Protea cynaroides.</title>
        <authorList>
            <person name="Chang J."/>
            <person name="Duong T.A."/>
            <person name="Schoeman C."/>
            <person name="Ma X."/>
            <person name="Roodt D."/>
            <person name="Barker N."/>
            <person name="Li Z."/>
            <person name="Van de Peer Y."/>
            <person name="Mizrachi E."/>
        </authorList>
    </citation>
    <scope>NUCLEOTIDE SEQUENCE</scope>
    <source>
        <tissue evidence="1">Young leaves</tissue>
    </source>
</reference>
<proteinExistence type="predicted"/>
<dbReference type="Proteomes" id="UP001141806">
    <property type="component" value="Unassembled WGS sequence"/>
</dbReference>
<evidence type="ECO:0000313" key="1">
    <source>
        <dbReference type="EMBL" id="KAJ4950387.1"/>
    </source>
</evidence>
<organism evidence="1 2">
    <name type="scientific">Protea cynaroides</name>
    <dbReference type="NCBI Taxonomy" id="273540"/>
    <lineage>
        <taxon>Eukaryota</taxon>
        <taxon>Viridiplantae</taxon>
        <taxon>Streptophyta</taxon>
        <taxon>Embryophyta</taxon>
        <taxon>Tracheophyta</taxon>
        <taxon>Spermatophyta</taxon>
        <taxon>Magnoliopsida</taxon>
        <taxon>Proteales</taxon>
        <taxon>Proteaceae</taxon>
        <taxon>Protea</taxon>
    </lineage>
</organism>
<dbReference type="EMBL" id="JAMYWD010000012">
    <property type="protein sequence ID" value="KAJ4950387.1"/>
    <property type="molecule type" value="Genomic_DNA"/>
</dbReference>
<gene>
    <name evidence="1" type="ORF">NE237_027219</name>
</gene>
<keyword evidence="2" id="KW-1185">Reference proteome</keyword>
<evidence type="ECO:0000313" key="2">
    <source>
        <dbReference type="Proteomes" id="UP001141806"/>
    </source>
</evidence>
<sequence length="106" mass="12506">MSLYEKTREGTLAYHQEQNSETTVREMHQLGIEVRLIICYFFMYRKLGLAVNTQAGTLLAHKLLLGTPQIHKEHKAHENLFKSDNCFEWRWIFCLFFNGRDGRQTG</sequence>